<dbReference type="RefSeq" id="WP_118343098.1">
    <property type="nucleotide sequence ID" value="NZ_QSEY01000004.1"/>
</dbReference>
<protein>
    <submittedName>
        <fullName evidence="1">Endonuclease</fullName>
    </submittedName>
</protein>
<dbReference type="GO" id="GO:0004519">
    <property type="term" value="F:endonuclease activity"/>
    <property type="evidence" value="ECO:0007669"/>
    <property type="project" value="UniProtKB-KW"/>
</dbReference>
<sequence>MNSLFYCGVERKEIINNFIEKLDRYSEETSRPIYIVEKALGNEGKIDEYEYKEKIIVLIPKQKILLINLGKECEEFNNFVDDFIDDLEYLSKRYEYQKYIGRKRIWQDCIEIVQFDYIKDLKIEEILRKYRIPVQNERIVELLISLLIGSINDINKIGAEVPETLLDKVKKKIVLFDGMQSRFIFEDIDKNIITIQGLAGTGKTELLLNKLREIYVGEKESKIVFTCHNKVLAQDMVYRIPQFFNFMKVEEQIEWNKRLWVFPSWGSQNMPNTGLYSYICWNYHLDFRRYSFTNTFDNVCKLAIEELEKKETIEKCFDYIFIDESQDFTDNFIKLCKMVTAKRIYIAGDIFQNVFDTDIKKSVSSDYLLNKCYRTDPKTLMLAHSIGMGLYEKPVIRWLDDDEWEACGYLPQRHDGKFFLKRMPLRRFEDIDSFGIMSIQIKSADIQVINQKVMECMDEIIEKNPTVEPHDIAIVLLGNNKINYNIADSLCLLIDERYDWESTRGYVSKVKEKNKVFISNTNNIKGLEFPFVICIETGVINDDIRKRNSIYMILTRSFLSSYFIVNSVNEQFIKIYEAAINYINKNGYMELREPGETEKLSQAEKIRIAAQNRRKSVEDMINEVCNEYPQLSADERSELQRIVPKRVVERTENEVKAKTRRIIEAMIDEV</sequence>
<dbReference type="Gene3D" id="3.40.50.300">
    <property type="entry name" value="P-loop containing nucleotide triphosphate hydrolases"/>
    <property type="match status" value="1"/>
</dbReference>
<dbReference type="PANTHER" id="PTHR11070:SF2">
    <property type="entry name" value="ATP-DEPENDENT DNA HELICASE SRS2"/>
    <property type="match status" value="1"/>
</dbReference>
<keyword evidence="1" id="KW-0255">Endonuclease</keyword>
<dbReference type="Proteomes" id="UP000286341">
    <property type="component" value="Unassembled WGS sequence"/>
</dbReference>
<accession>A0A413QPR4</accession>
<reference evidence="1 2" key="1">
    <citation type="submission" date="2018-08" db="EMBL/GenBank/DDBJ databases">
        <title>A genome reference for cultivated species of the human gut microbiota.</title>
        <authorList>
            <person name="Zou Y."/>
            <person name="Xue W."/>
            <person name="Luo G."/>
        </authorList>
    </citation>
    <scope>NUCLEOTIDE SEQUENCE [LARGE SCALE GENOMIC DNA]</scope>
    <source>
        <strain evidence="1 2">AM44-1AT</strain>
    </source>
</reference>
<keyword evidence="1" id="KW-0540">Nuclease</keyword>
<dbReference type="AlphaFoldDB" id="A0A413QPR4"/>
<keyword evidence="1" id="KW-0378">Hydrolase</keyword>
<name>A0A413QPR4_9FIRM</name>
<dbReference type="Pfam" id="PF13245">
    <property type="entry name" value="AAA_19"/>
    <property type="match status" value="1"/>
</dbReference>
<dbReference type="GO" id="GO:0043138">
    <property type="term" value="F:3'-5' DNA helicase activity"/>
    <property type="evidence" value="ECO:0007669"/>
    <property type="project" value="TreeGrafter"/>
</dbReference>
<gene>
    <name evidence="1" type="ORF">DW948_15595</name>
</gene>
<dbReference type="GO" id="GO:0000725">
    <property type="term" value="P:recombinational repair"/>
    <property type="evidence" value="ECO:0007669"/>
    <property type="project" value="TreeGrafter"/>
</dbReference>
<dbReference type="PANTHER" id="PTHR11070">
    <property type="entry name" value="UVRD / RECB / PCRA DNA HELICASE FAMILY MEMBER"/>
    <property type="match status" value="1"/>
</dbReference>
<dbReference type="EMBL" id="QSFB01000046">
    <property type="protein sequence ID" value="RHA08347.1"/>
    <property type="molecule type" value="Genomic_DNA"/>
</dbReference>
<organism evidence="1 2">
    <name type="scientific">Agathobacter rectalis</name>
    <dbReference type="NCBI Taxonomy" id="39491"/>
    <lineage>
        <taxon>Bacteria</taxon>
        <taxon>Bacillati</taxon>
        <taxon>Bacillota</taxon>
        <taxon>Clostridia</taxon>
        <taxon>Lachnospirales</taxon>
        <taxon>Lachnospiraceae</taxon>
        <taxon>Agathobacter</taxon>
    </lineage>
</organism>
<dbReference type="GO" id="GO:0003677">
    <property type="term" value="F:DNA binding"/>
    <property type="evidence" value="ECO:0007669"/>
    <property type="project" value="InterPro"/>
</dbReference>
<evidence type="ECO:0000313" key="1">
    <source>
        <dbReference type="EMBL" id="RHA08347.1"/>
    </source>
</evidence>
<comment type="caution">
    <text evidence="1">The sequence shown here is derived from an EMBL/GenBank/DDBJ whole genome shotgun (WGS) entry which is preliminary data.</text>
</comment>
<dbReference type="InterPro" id="IPR027417">
    <property type="entry name" value="P-loop_NTPase"/>
</dbReference>
<dbReference type="InterPro" id="IPR000212">
    <property type="entry name" value="DNA_helicase_UvrD/REP"/>
</dbReference>
<proteinExistence type="predicted"/>
<evidence type="ECO:0000313" key="2">
    <source>
        <dbReference type="Proteomes" id="UP000286341"/>
    </source>
</evidence>
<dbReference type="GO" id="GO:0005524">
    <property type="term" value="F:ATP binding"/>
    <property type="evidence" value="ECO:0007669"/>
    <property type="project" value="InterPro"/>
</dbReference>
<dbReference type="SUPFAM" id="SSF52540">
    <property type="entry name" value="P-loop containing nucleoside triphosphate hydrolases"/>
    <property type="match status" value="1"/>
</dbReference>